<feature type="domain" description="Outer membrane protein beta-barrel" evidence="2">
    <location>
        <begin position="6"/>
        <end position="192"/>
    </location>
</feature>
<dbReference type="Gene3D" id="2.40.160.20">
    <property type="match status" value="1"/>
</dbReference>
<dbReference type="Proteomes" id="UP001610100">
    <property type="component" value="Unassembled WGS sequence"/>
</dbReference>
<organism evidence="3 4">
    <name type="scientific">Gaetbulibacter aestuarii</name>
    <dbReference type="NCBI Taxonomy" id="1502358"/>
    <lineage>
        <taxon>Bacteria</taxon>
        <taxon>Pseudomonadati</taxon>
        <taxon>Bacteroidota</taxon>
        <taxon>Flavobacteriia</taxon>
        <taxon>Flavobacteriales</taxon>
        <taxon>Flavobacteriaceae</taxon>
        <taxon>Gaetbulibacter</taxon>
    </lineage>
</organism>
<evidence type="ECO:0000313" key="4">
    <source>
        <dbReference type="Proteomes" id="UP001610100"/>
    </source>
</evidence>
<name>A0ABW7N0B2_9FLAO</name>
<gene>
    <name evidence="3" type="ORF">V8G58_11360</name>
</gene>
<dbReference type="SUPFAM" id="SSF56925">
    <property type="entry name" value="OMPA-like"/>
    <property type="match status" value="1"/>
</dbReference>
<comment type="caution">
    <text evidence="3">The sequence shown here is derived from an EMBL/GenBank/DDBJ whole genome shotgun (WGS) entry which is preliminary data.</text>
</comment>
<evidence type="ECO:0000259" key="2">
    <source>
        <dbReference type="Pfam" id="PF13505"/>
    </source>
</evidence>
<protein>
    <submittedName>
        <fullName evidence="3">Outer membrane beta-barrel protein</fullName>
    </submittedName>
</protein>
<keyword evidence="1" id="KW-0732">Signal</keyword>
<dbReference type="Pfam" id="PF13505">
    <property type="entry name" value="OMP_b-brl"/>
    <property type="match status" value="1"/>
</dbReference>
<keyword evidence="4" id="KW-1185">Reference proteome</keyword>
<dbReference type="RefSeq" id="WP_344738160.1">
    <property type="nucleotide sequence ID" value="NZ_BAABAY010000001.1"/>
</dbReference>
<evidence type="ECO:0000313" key="3">
    <source>
        <dbReference type="EMBL" id="MFH6772533.1"/>
    </source>
</evidence>
<evidence type="ECO:0000256" key="1">
    <source>
        <dbReference type="ARBA" id="ARBA00022729"/>
    </source>
</evidence>
<dbReference type="InterPro" id="IPR011250">
    <property type="entry name" value="OMP/PagP_B-barrel"/>
</dbReference>
<sequence length="192" mass="21607">MKQKLLLLFLLTLTINTFSQERKFSLELNYPIVEDQNFLGENYNGIIDLGFKYRFANFGIINLGGGVNASILDNVNNYNYQGYKVFAYSIQPKLFAEINAPTLKKLHPVVGLGFTLLRFDVSGVSNSGFDLSNASETLSGFDINLGLSYDLTNRIFIQAQYDFIKINPNNGVPDIQYNTNVNIWKIGLGYGF</sequence>
<proteinExistence type="predicted"/>
<dbReference type="InterPro" id="IPR027385">
    <property type="entry name" value="Beta-barrel_OMP"/>
</dbReference>
<accession>A0ABW7N0B2</accession>
<dbReference type="EMBL" id="JBAWKB010000003">
    <property type="protein sequence ID" value="MFH6772533.1"/>
    <property type="molecule type" value="Genomic_DNA"/>
</dbReference>
<reference evidence="3 4" key="1">
    <citation type="submission" date="2024-02" db="EMBL/GenBank/DDBJ databases">
        <title>A Gaetbulibacter species isolated from tidal flats and genomic insights of their niches.</title>
        <authorList>
            <person name="Ye Y."/>
        </authorList>
    </citation>
    <scope>NUCLEOTIDE SEQUENCE [LARGE SCALE GENOMIC DNA]</scope>
    <source>
        <strain evidence="3 4">KYW382</strain>
    </source>
</reference>